<dbReference type="Pfam" id="PF01967">
    <property type="entry name" value="MoaC"/>
    <property type="match status" value="1"/>
</dbReference>
<comment type="subunit">
    <text evidence="6">Homohexamer; trimer of dimers.</text>
</comment>
<evidence type="ECO:0000256" key="3">
    <source>
        <dbReference type="ARBA" id="ARBA00012575"/>
    </source>
</evidence>
<feature type="active site" evidence="6">
    <location>
        <position position="131"/>
    </location>
</feature>
<evidence type="ECO:0000256" key="4">
    <source>
        <dbReference type="ARBA" id="ARBA00023150"/>
    </source>
</evidence>
<dbReference type="NCBIfam" id="TIGR00581">
    <property type="entry name" value="moaC"/>
    <property type="match status" value="1"/>
</dbReference>
<dbReference type="NCBIfam" id="NF006870">
    <property type="entry name" value="PRK09364.1"/>
    <property type="match status" value="1"/>
</dbReference>
<comment type="pathway">
    <text evidence="2 6">Cofactor biosynthesis; molybdopterin biosynthesis.</text>
</comment>
<dbReference type="Proteomes" id="UP000631535">
    <property type="component" value="Unassembled WGS sequence"/>
</dbReference>
<evidence type="ECO:0000313" key="9">
    <source>
        <dbReference type="EMBL" id="GGO50397.1"/>
    </source>
</evidence>
<accession>A0ABQ2MES3</accession>
<evidence type="ECO:0000256" key="7">
    <source>
        <dbReference type="SAM" id="MobiDB-lite"/>
    </source>
</evidence>
<dbReference type="InterPro" id="IPR023045">
    <property type="entry name" value="MoaC"/>
</dbReference>
<comment type="catalytic activity">
    <reaction evidence="1 6">
        <text>(8S)-3',8-cyclo-7,8-dihydroguanosine 5'-triphosphate = cyclic pyranopterin phosphate + diphosphate</text>
        <dbReference type="Rhea" id="RHEA:49580"/>
        <dbReference type="ChEBI" id="CHEBI:33019"/>
        <dbReference type="ChEBI" id="CHEBI:59648"/>
        <dbReference type="ChEBI" id="CHEBI:131766"/>
        <dbReference type="EC" id="4.6.1.17"/>
    </reaction>
</comment>
<dbReference type="PANTHER" id="PTHR22960">
    <property type="entry name" value="MOLYBDOPTERIN COFACTOR SYNTHESIS PROTEIN A"/>
    <property type="match status" value="1"/>
</dbReference>
<comment type="function">
    <text evidence="6">Catalyzes the conversion of (8S)-3',8-cyclo-7,8-dihydroguanosine 5'-triphosphate to cyclic pyranopterin monophosphate (cPMP).</text>
</comment>
<dbReference type="Gene3D" id="3.30.70.640">
    <property type="entry name" value="Molybdopterin cofactor biosynthesis C (MoaC) domain"/>
    <property type="match status" value="1"/>
</dbReference>
<feature type="domain" description="Molybdopterin cofactor biosynthesis C (MoaC)" evidence="8">
    <location>
        <begin position="20"/>
        <end position="153"/>
    </location>
</feature>
<evidence type="ECO:0000256" key="6">
    <source>
        <dbReference type="HAMAP-Rule" id="MF_01224"/>
    </source>
</evidence>
<dbReference type="PANTHER" id="PTHR22960:SF29">
    <property type="entry name" value="CYCLIC PYRANOPTERIN MONOPHOSPHATE SYNTHASE"/>
    <property type="match status" value="1"/>
</dbReference>
<dbReference type="InterPro" id="IPR036522">
    <property type="entry name" value="MoaC_sf"/>
</dbReference>
<dbReference type="InterPro" id="IPR002820">
    <property type="entry name" value="Mopterin_CF_biosynth-C_dom"/>
</dbReference>
<feature type="compositionally biased region" description="Low complexity" evidence="7">
    <location>
        <begin position="161"/>
        <end position="171"/>
    </location>
</feature>
<dbReference type="InterPro" id="IPR047594">
    <property type="entry name" value="MoaC_bact/euk"/>
</dbReference>
<proteinExistence type="inferred from homology"/>
<comment type="similarity">
    <text evidence="6">Belongs to the MoaC family.</text>
</comment>
<evidence type="ECO:0000256" key="1">
    <source>
        <dbReference type="ARBA" id="ARBA00001637"/>
    </source>
</evidence>
<sequence length="182" mass="18666">MNSAEQQHLTHIDEGGAARMVDVSAKDVTARTARAAGRVLVSPRVVELLRGEGMPKGDALATARIAGIMGAKRTPDLVPLCHPLAISGVEVGLSVADDAVEITAQVKTTDRTGVEMEALTAVTVAALTVIDMVKAVDKSAVIADVRVEEKSGGRSGNWTRSAAISSPSPSGGEDGRQEGTGA</sequence>
<dbReference type="CDD" id="cd01420">
    <property type="entry name" value="MoaC_PE"/>
    <property type="match status" value="1"/>
</dbReference>
<feature type="binding site" evidence="6">
    <location>
        <begin position="80"/>
        <end position="82"/>
    </location>
    <ligand>
        <name>substrate</name>
    </ligand>
</feature>
<feature type="compositionally biased region" description="Basic and acidic residues" evidence="7">
    <location>
        <begin position="173"/>
        <end position="182"/>
    </location>
</feature>
<dbReference type="HAMAP" id="MF_01224_B">
    <property type="entry name" value="MoaC_B"/>
    <property type="match status" value="1"/>
</dbReference>
<feature type="binding site" evidence="6">
    <location>
        <begin position="116"/>
        <end position="117"/>
    </location>
    <ligand>
        <name>substrate</name>
    </ligand>
</feature>
<evidence type="ECO:0000256" key="5">
    <source>
        <dbReference type="ARBA" id="ARBA00023239"/>
    </source>
</evidence>
<reference evidence="10" key="1">
    <citation type="journal article" date="2019" name="Int. J. Syst. Evol. Microbiol.">
        <title>The Global Catalogue of Microorganisms (GCM) 10K type strain sequencing project: providing services to taxonomists for standard genome sequencing and annotation.</title>
        <authorList>
            <consortium name="The Broad Institute Genomics Platform"/>
            <consortium name="The Broad Institute Genome Sequencing Center for Infectious Disease"/>
            <person name="Wu L."/>
            <person name="Ma J."/>
        </authorList>
    </citation>
    <scope>NUCLEOTIDE SEQUENCE [LARGE SCALE GENOMIC DNA]</scope>
    <source>
        <strain evidence="10">CGMCC 4.7178</strain>
    </source>
</reference>
<dbReference type="EMBL" id="BMMP01000009">
    <property type="protein sequence ID" value="GGO50397.1"/>
    <property type="molecule type" value="Genomic_DNA"/>
</dbReference>
<dbReference type="InterPro" id="IPR050105">
    <property type="entry name" value="MoCo_biosynth_MoaA/MoaC"/>
</dbReference>
<dbReference type="SUPFAM" id="SSF55040">
    <property type="entry name" value="Molybdenum cofactor biosynthesis protein C, MoaC"/>
    <property type="match status" value="1"/>
</dbReference>
<evidence type="ECO:0000259" key="8">
    <source>
        <dbReference type="Pfam" id="PF01967"/>
    </source>
</evidence>
<protein>
    <recommendedName>
        <fullName evidence="3 6">Cyclic pyranopterin monophosphate synthase</fullName>
        <ecNumber evidence="3 6">4.6.1.17</ecNumber>
    </recommendedName>
    <alternativeName>
        <fullName evidence="6">Molybdenum cofactor biosynthesis protein C</fullName>
    </alternativeName>
</protein>
<keyword evidence="5 6" id="KW-0456">Lyase</keyword>
<feature type="region of interest" description="Disordered" evidence="7">
    <location>
        <begin position="147"/>
        <end position="182"/>
    </location>
</feature>
<organism evidence="9 10">
    <name type="scientific">Streptomyces daqingensis</name>
    <dbReference type="NCBI Taxonomy" id="1472640"/>
    <lineage>
        <taxon>Bacteria</taxon>
        <taxon>Bacillati</taxon>
        <taxon>Actinomycetota</taxon>
        <taxon>Actinomycetes</taxon>
        <taxon>Kitasatosporales</taxon>
        <taxon>Streptomycetaceae</taxon>
        <taxon>Streptomyces</taxon>
    </lineage>
</organism>
<evidence type="ECO:0000256" key="2">
    <source>
        <dbReference type="ARBA" id="ARBA00005046"/>
    </source>
</evidence>
<gene>
    <name evidence="6 9" type="primary">moaC</name>
    <name evidence="9" type="ORF">GCM10012287_30020</name>
</gene>
<dbReference type="EC" id="4.6.1.17" evidence="3 6"/>
<comment type="caution">
    <text evidence="9">The sequence shown here is derived from an EMBL/GenBank/DDBJ whole genome shotgun (WGS) entry which is preliminary data.</text>
</comment>
<name>A0ABQ2MES3_9ACTN</name>
<keyword evidence="10" id="KW-1185">Reference proteome</keyword>
<keyword evidence="4 6" id="KW-0501">Molybdenum cofactor biosynthesis</keyword>
<evidence type="ECO:0000313" key="10">
    <source>
        <dbReference type="Proteomes" id="UP000631535"/>
    </source>
</evidence>